<evidence type="ECO:0000256" key="1">
    <source>
        <dbReference type="SAM" id="MobiDB-lite"/>
    </source>
</evidence>
<protein>
    <submittedName>
        <fullName evidence="2">Uncharacterized protein</fullName>
    </submittedName>
</protein>
<evidence type="ECO:0000313" key="3">
    <source>
        <dbReference type="Proteomes" id="UP000299102"/>
    </source>
</evidence>
<dbReference type="AlphaFoldDB" id="A0A4C1W9Z0"/>
<dbReference type="Proteomes" id="UP000299102">
    <property type="component" value="Unassembled WGS sequence"/>
</dbReference>
<feature type="region of interest" description="Disordered" evidence="1">
    <location>
        <begin position="81"/>
        <end position="102"/>
    </location>
</feature>
<proteinExistence type="predicted"/>
<dbReference type="EMBL" id="BGZK01000492">
    <property type="protein sequence ID" value="GBP46967.1"/>
    <property type="molecule type" value="Genomic_DNA"/>
</dbReference>
<organism evidence="2 3">
    <name type="scientific">Eumeta variegata</name>
    <name type="common">Bagworm moth</name>
    <name type="synonym">Eumeta japonica</name>
    <dbReference type="NCBI Taxonomy" id="151549"/>
    <lineage>
        <taxon>Eukaryota</taxon>
        <taxon>Metazoa</taxon>
        <taxon>Ecdysozoa</taxon>
        <taxon>Arthropoda</taxon>
        <taxon>Hexapoda</taxon>
        <taxon>Insecta</taxon>
        <taxon>Pterygota</taxon>
        <taxon>Neoptera</taxon>
        <taxon>Endopterygota</taxon>
        <taxon>Lepidoptera</taxon>
        <taxon>Glossata</taxon>
        <taxon>Ditrysia</taxon>
        <taxon>Tineoidea</taxon>
        <taxon>Psychidae</taxon>
        <taxon>Oiketicinae</taxon>
        <taxon>Eumeta</taxon>
    </lineage>
</organism>
<gene>
    <name evidence="2" type="ORF">EVAR_30999_1</name>
</gene>
<keyword evidence="3" id="KW-1185">Reference proteome</keyword>
<comment type="caution">
    <text evidence="2">The sequence shown here is derived from an EMBL/GenBank/DDBJ whole genome shotgun (WGS) entry which is preliminary data.</text>
</comment>
<name>A0A4C1W9Z0_EUMVA</name>
<reference evidence="2 3" key="1">
    <citation type="journal article" date="2019" name="Commun. Biol.">
        <title>The bagworm genome reveals a unique fibroin gene that provides high tensile strength.</title>
        <authorList>
            <person name="Kono N."/>
            <person name="Nakamura H."/>
            <person name="Ohtoshi R."/>
            <person name="Tomita M."/>
            <person name="Numata K."/>
            <person name="Arakawa K."/>
        </authorList>
    </citation>
    <scope>NUCLEOTIDE SEQUENCE [LARGE SCALE GENOMIC DNA]</scope>
</reference>
<accession>A0A4C1W9Z0</accession>
<evidence type="ECO:0000313" key="2">
    <source>
        <dbReference type="EMBL" id="GBP46967.1"/>
    </source>
</evidence>
<sequence>MKTARNTSAWRDALTEQRDTSVEHDHRANTQEILPARWRCSLKVASVSRLDVTSHGQIILDDLTTPNRRRAFEVANSIHRNAEGNPSISPNKNYKRKKKQQQIRGSRCVIRLRGQRGARGGAPDAGLYLFYLF</sequence>